<evidence type="ECO:0000259" key="2">
    <source>
        <dbReference type="Pfam" id="PF21904"/>
    </source>
</evidence>
<name>A0A392Q636_9FABA</name>
<dbReference type="GO" id="GO:0016020">
    <property type="term" value="C:membrane"/>
    <property type="evidence" value="ECO:0007669"/>
    <property type="project" value="InterPro"/>
</dbReference>
<dbReference type="Pfam" id="PF21904">
    <property type="entry name" value="CAND6-7_N"/>
    <property type="match status" value="1"/>
</dbReference>
<reference evidence="3 4" key="1">
    <citation type="journal article" date="2018" name="Front. Plant Sci.">
        <title>Red Clover (Trifolium pratense) and Zigzag Clover (T. medium) - A Picture of Genomic Similarities and Differences.</title>
        <authorList>
            <person name="Dluhosova J."/>
            <person name="Istvanek J."/>
            <person name="Nedelnik J."/>
            <person name="Repkova J."/>
        </authorList>
    </citation>
    <scope>NUCLEOTIDE SEQUENCE [LARGE SCALE GENOMIC DNA]</scope>
    <source>
        <strain evidence="4">cv. 10/8</strain>
        <tissue evidence="3">Leaf</tissue>
    </source>
</reference>
<dbReference type="PANTHER" id="PTHR21229">
    <property type="entry name" value="LUNG SEVEN TRANSMEMBRANE RECEPTOR"/>
    <property type="match status" value="1"/>
</dbReference>
<comment type="caution">
    <text evidence="3">The sequence shown here is derived from an EMBL/GenBank/DDBJ whole genome shotgun (WGS) entry which is preliminary data.</text>
</comment>
<dbReference type="PANTHER" id="PTHR21229:SF22">
    <property type="entry name" value="DBJ|BAA84809.1"/>
    <property type="match status" value="1"/>
</dbReference>
<keyword evidence="4" id="KW-1185">Reference proteome</keyword>
<evidence type="ECO:0000313" key="3">
    <source>
        <dbReference type="EMBL" id="MCI19771.1"/>
    </source>
</evidence>
<dbReference type="AlphaFoldDB" id="A0A392Q636"/>
<feature type="domain" description="CAND6/7 N-terminal" evidence="2">
    <location>
        <begin position="30"/>
        <end position="153"/>
    </location>
</feature>
<dbReference type="GO" id="GO:0005794">
    <property type="term" value="C:Golgi apparatus"/>
    <property type="evidence" value="ECO:0007669"/>
    <property type="project" value="TreeGrafter"/>
</dbReference>
<dbReference type="InterPro" id="IPR054103">
    <property type="entry name" value="CAND6-7_N"/>
</dbReference>
<sequence>MDFSSFQFLFSIFLLLSFFPFSFSEIRFSEIRNDDRPIVPFDQFGFTHNGRLELNVSKISLSNSNLDLSKVGFFLCTLDSWLHVLQQLEDGEIRCALQSDLVKSVYTFNSLNGKDSFNTLYNETDSDQYNLVFANCHPQQLKVTMDVNSAMYNLDGKSNVRDYLSAVFFIKND</sequence>
<dbReference type="Proteomes" id="UP000265520">
    <property type="component" value="Unassembled WGS sequence"/>
</dbReference>
<protein>
    <submittedName>
        <fullName evidence="3">Protein GPR107-like</fullName>
    </submittedName>
</protein>
<proteinExistence type="predicted"/>
<dbReference type="EMBL" id="LXQA010116495">
    <property type="protein sequence ID" value="MCI19771.1"/>
    <property type="molecule type" value="Genomic_DNA"/>
</dbReference>
<evidence type="ECO:0000313" key="4">
    <source>
        <dbReference type="Proteomes" id="UP000265520"/>
    </source>
</evidence>
<dbReference type="InterPro" id="IPR009637">
    <property type="entry name" value="GPR107/GPR108-like"/>
</dbReference>
<feature type="chain" id="PRO_5017448568" evidence="1">
    <location>
        <begin position="25"/>
        <end position="173"/>
    </location>
</feature>
<feature type="signal peptide" evidence="1">
    <location>
        <begin position="1"/>
        <end position="24"/>
    </location>
</feature>
<organism evidence="3 4">
    <name type="scientific">Trifolium medium</name>
    <dbReference type="NCBI Taxonomy" id="97028"/>
    <lineage>
        <taxon>Eukaryota</taxon>
        <taxon>Viridiplantae</taxon>
        <taxon>Streptophyta</taxon>
        <taxon>Embryophyta</taxon>
        <taxon>Tracheophyta</taxon>
        <taxon>Spermatophyta</taxon>
        <taxon>Magnoliopsida</taxon>
        <taxon>eudicotyledons</taxon>
        <taxon>Gunneridae</taxon>
        <taxon>Pentapetalae</taxon>
        <taxon>rosids</taxon>
        <taxon>fabids</taxon>
        <taxon>Fabales</taxon>
        <taxon>Fabaceae</taxon>
        <taxon>Papilionoideae</taxon>
        <taxon>50 kb inversion clade</taxon>
        <taxon>NPAAA clade</taxon>
        <taxon>Hologalegina</taxon>
        <taxon>IRL clade</taxon>
        <taxon>Trifolieae</taxon>
        <taxon>Trifolium</taxon>
    </lineage>
</organism>
<evidence type="ECO:0000256" key="1">
    <source>
        <dbReference type="SAM" id="SignalP"/>
    </source>
</evidence>
<keyword evidence="1" id="KW-0732">Signal</keyword>
<accession>A0A392Q636</accession>